<organism evidence="1 2">
    <name type="scientific">Sphaerodactylus townsendi</name>
    <dbReference type="NCBI Taxonomy" id="933632"/>
    <lineage>
        <taxon>Eukaryota</taxon>
        <taxon>Metazoa</taxon>
        <taxon>Chordata</taxon>
        <taxon>Craniata</taxon>
        <taxon>Vertebrata</taxon>
        <taxon>Euteleostomi</taxon>
        <taxon>Lepidosauria</taxon>
        <taxon>Squamata</taxon>
        <taxon>Bifurcata</taxon>
        <taxon>Gekkota</taxon>
        <taxon>Sphaerodactylidae</taxon>
        <taxon>Sphaerodactylus</taxon>
    </lineage>
</organism>
<reference evidence="1" key="1">
    <citation type="submission" date="2021-08" db="EMBL/GenBank/DDBJ databases">
        <title>The first chromosome-level gecko genome reveals the dynamic sex chromosomes of Neotropical dwarf geckos (Sphaerodactylidae: Sphaerodactylus).</title>
        <authorList>
            <person name="Pinto B.J."/>
            <person name="Keating S.E."/>
            <person name="Gamble T."/>
        </authorList>
    </citation>
    <scope>NUCLEOTIDE SEQUENCE</scope>
    <source>
        <strain evidence="1">TG3544</strain>
    </source>
</reference>
<evidence type="ECO:0000313" key="2">
    <source>
        <dbReference type="Proteomes" id="UP000827872"/>
    </source>
</evidence>
<protein>
    <submittedName>
        <fullName evidence="1">Uncharacterized protein</fullName>
    </submittedName>
</protein>
<name>A0ACB8FW88_9SAUR</name>
<evidence type="ECO:0000313" key="1">
    <source>
        <dbReference type="EMBL" id="KAH8011571.1"/>
    </source>
</evidence>
<gene>
    <name evidence="1" type="ORF">K3G42_002144</name>
</gene>
<sequence length="359" mass="38530">MAPDTATGRLGPCLLALLMSLGASFVGSGGETCHNWTEGPESPTGAFRCPEKSDSADATFCCGPCNAPYCCSSPEIRLDQGHCPGGDQLIVSSVPPAIPGRWQPKQPHWDCGNIQMLLETSPVDYKGNGSPFRSILRTLSSELVLSALYRSTMSDLQDELEQGMNAQDKTMNLLWTPLTVRAAWAALSVHTESQRGVVDSLYSFYIALGFTAFFMSGCIAYIIYHEICLPLRARVRARLQVHEQATASSRVSFQDPSPTFVYNVASRLRGRNPPPFYHTCAVVQLSSLFPLDNRDPSVFSHTDTPAQPSQTDSGAPGDDAASSSSSALLDTAASDGSSKPEEYTTSPKQMGVTVSVSTG</sequence>
<keyword evidence="2" id="KW-1185">Reference proteome</keyword>
<comment type="caution">
    <text evidence="1">The sequence shown here is derived from an EMBL/GenBank/DDBJ whole genome shotgun (WGS) entry which is preliminary data.</text>
</comment>
<dbReference type="Proteomes" id="UP000827872">
    <property type="component" value="Linkage Group LG13"/>
</dbReference>
<dbReference type="EMBL" id="CM037626">
    <property type="protein sequence ID" value="KAH8011571.1"/>
    <property type="molecule type" value="Genomic_DNA"/>
</dbReference>
<accession>A0ACB8FW88</accession>
<proteinExistence type="predicted"/>